<feature type="non-terminal residue" evidence="3">
    <location>
        <position position="137"/>
    </location>
</feature>
<gene>
    <name evidence="3" type="ORF">FPK63_20365</name>
</gene>
<dbReference type="Gene3D" id="2.180.10.10">
    <property type="entry name" value="RHS repeat-associated core"/>
    <property type="match status" value="1"/>
</dbReference>
<feature type="non-terminal residue" evidence="3">
    <location>
        <position position="1"/>
    </location>
</feature>
<dbReference type="PANTHER" id="PTHR32305:SF15">
    <property type="entry name" value="PROTEIN RHSA-RELATED"/>
    <property type="match status" value="1"/>
</dbReference>
<organism evidence="3">
    <name type="scientific">Acinetobacter baumannii</name>
    <dbReference type="NCBI Taxonomy" id="470"/>
    <lineage>
        <taxon>Bacteria</taxon>
        <taxon>Pseudomonadati</taxon>
        <taxon>Pseudomonadota</taxon>
        <taxon>Gammaproteobacteria</taxon>
        <taxon>Moraxellales</taxon>
        <taxon>Moraxellaceae</taxon>
        <taxon>Acinetobacter</taxon>
        <taxon>Acinetobacter calcoaceticus/baumannii complex</taxon>
    </lineage>
</organism>
<comment type="caution">
    <text evidence="3">The sequence shown here is derived from an EMBL/GenBank/DDBJ whole genome shotgun (WGS) entry which is preliminary data.</text>
</comment>
<sequence length="137" mass="15082">SYTYDGFGNLLSSQSPDKGLTKYSYDVDGNVIQLTRANNIVTTYTYDALGRQTKAQTGTQVHAWVYDNCTNGKGRLCGTSDGTSSSGFGYNKAGQMIVQTRVINGTSYQTNWAYDTYGRLISESFANDSYKVSYGYD</sequence>
<feature type="domain" description="Teneurin-like YD-shell" evidence="2">
    <location>
        <begin position="20"/>
        <end position="137"/>
    </location>
</feature>
<dbReference type="Pfam" id="PF25023">
    <property type="entry name" value="TEN_YD-shell"/>
    <property type="match status" value="1"/>
</dbReference>
<evidence type="ECO:0000259" key="2">
    <source>
        <dbReference type="Pfam" id="PF25023"/>
    </source>
</evidence>
<evidence type="ECO:0000256" key="1">
    <source>
        <dbReference type="ARBA" id="ARBA00022737"/>
    </source>
</evidence>
<reference evidence="3" key="1">
    <citation type="submission" date="2019-07" db="EMBL/GenBank/DDBJ databases">
        <title>Biological characteristics of mucoid Acinetobacter baumannii from a general hospital in China.</title>
        <authorList>
            <person name="Hua X."/>
            <person name="Yu Y."/>
        </authorList>
    </citation>
    <scope>NUCLEOTIDE SEQUENCE</scope>
    <source>
        <strain evidence="3">N8</strain>
    </source>
</reference>
<dbReference type="AlphaFoldDB" id="A0ABD5DTI2"/>
<proteinExistence type="predicted"/>
<dbReference type="PANTHER" id="PTHR32305">
    <property type="match status" value="1"/>
</dbReference>
<dbReference type="InterPro" id="IPR050708">
    <property type="entry name" value="T6SS_VgrG/RHS"/>
</dbReference>
<name>A0ABD5DTI2_ACIBA</name>
<accession>A0ABD5DTI2</accession>
<protein>
    <submittedName>
        <fullName evidence="3">RHS repeat protein</fullName>
    </submittedName>
</protein>
<evidence type="ECO:0000313" key="3">
    <source>
        <dbReference type="EMBL" id="MDR8433395.1"/>
    </source>
</evidence>
<dbReference type="InterPro" id="IPR006530">
    <property type="entry name" value="YD"/>
</dbReference>
<keyword evidence="1" id="KW-0677">Repeat</keyword>
<dbReference type="InterPro" id="IPR056823">
    <property type="entry name" value="TEN-like_YD-shell"/>
</dbReference>
<dbReference type="NCBIfam" id="TIGR01643">
    <property type="entry name" value="YD_repeat_2x"/>
    <property type="match status" value="1"/>
</dbReference>
<dbReference type="EMBL" id="VMAF01000301">
    <property type="protein sequence ID" value="MDR8433395.1"/>
    <property type="molecule type" value="Genomic_DNA"/>
</dbReference>